<feature type="binding site" evidence="5">
    <location>
        <position position="905"/>
    </location>
    <ligand>
        <name>Zn(2+)</name>
        <dbReference type="ChEBI" id="CHEBI:29105"/>
        <label>1</label>
    </ligand>
</feature>
<dbReference type="GO" id="GO:0046872">
    <property type="term" value="F:metal ion binding"/>
    <property type="evidence" value="ECO:0007669"/>
    <property type="project" value="UniProtKB-KW"/>
</dbReference>
<dbReference type="InterPro" id="IPR003607">
    <property type="entry name" value="HD/PDEase_dom"/>
</dbReference>
<feature type="binding site" evidence="5">
    <location>
        <position position="943"/>
    </location>
    <ligand>
        <name>Zn(2+)</name>
        <dbReference type="ChEBI" id="CHEBI:29105"/>
        <label>2</label>
    </ligand>
</feature>
<feature type="transmembrane region" description="Helical" evidence="8">
    <location>
        <begin position="342"/>
        <end position="362"/>
    </location>
</feature>
<evidence type="ECO:0000256" key="1">
    <source>
        <dbReference type="ARBA" id="ARBA00022723"/>
    </source>
</evidence>
<organism evidence="11 12">
    <name type="scientific">Pleodorina starrii</name>
    <dbReference type="NCBI Taxonomy" id="330485"/>
    <lineage>
        <taxon>Eukaryota</taxon>
        <taxon>Viridiplantae</taxon>
        <taxon>Chlorophyta</taxon>
        <taxon>core chlorophytes</taxon>
        <taxon>Chlorophyceae</taxon>
        <taxon>CS clade</taxon>
        <taxon>Chlamydomonadales</taxon>
        <taxon>Volvocaceae</taxon>
        <taxon>Pleodorina</taxon>
    </lineage>
</organism>
<evidence type="ECO:0000259" key="10">
    <source>
        <dbReference type="PROSITE" id="PS51845"/>
    </source>
</evidence>
<keyword evidence="1 5" id="KW-0479">Metal-binding</keyword>
<dbReference type="GO" id="GO:0004114">
    <property type="term" value="F:3',5'-cyclic-nucleotide phosphodiesterase activity"/>
    <property type="evidence" value="ECO:0007669"/>
    <property type="project" value="InterPro"/>
</dbReference>
<keyword evidence="12" id="KW-1185">Reference proteome</keyword>
<dbReference type="InterPro" id="IPR023088">
    <property type="entry name" value="PDEase"/>
</dbReference>
<dbReference type="PRINTS" id="PR00387">
    <property type="entry name" value="PDIESTERASE1"/>
</dbReference>
<feature type="binding site" evidence="5">
    <location>
        <position position="1099"/>
    </location>
    <ligand>
        <name>Zn(2+)</name>
        <dbReference type="ChEBI" id="CHEBI:29105"/>
        <label>1</label>
    </ligand>
</feature>
<evidence type="ECO:0000256" key="2">
    <source>
        <dbReference type="ARBA" id="ARBA00022801"/>
    </source>
</evidence>
<comment type="caution">
    <text evidence="11">The sequence shown here is derived from an EMBL/GenBank/DDBJ whole genome shotgun (WGS) entry which is preliminary data.</text>
</comment>
<dbReference type="OrthoDB" id="568146at2759"/>
<dbReference type="Gene3D" id="1.10.1300.10">
    <property type="entry name" value="3'5'-cyclic nucleotide phosphodiesterase, catalytic domain"/>
    <property type="match status" value="1"/>
</dbReference>
<feature type="binding site" evidence="5">
    <location>
        <position position="943"/>
    </location>
    <ligand>
        <name>Zn(2+)</name>
        <dbReference type="ChEBI" id="CHEBI:29105"/>
        <label>1</label>
    </ligand>
</feature>
<dbReference type="Pfam" id="PF00233">
    <property type="entry name" value="PDEase_I"/>
    <property type="match status" value="1"/>
</dbReference>
<dbReference type="SMART" id="SM00471">
    <property type="entry name" value="HDc"/>
    <property type="match status" value="1"/>
</dbReference>
<dbReference type="AlphaFoldDB" id="A0A9W6BP86"/>
<feature type="domain" description="PDEase" evidence="10">
    <location>
        <begin position="826"/>
        <end position="1193"/>
    </location>
</feature>
<dbReference type="PROSITE" id="PS50839">
    <property type="entry name" value="CHASE"/>
    <property type="match status" value="1"/>
</dbReference>
<dbReference type="EC" id="3.1.4.-" evidence="6"/>
<dbReference type="InterPro" id="IPR002073">
    <property type="entry name" value="PDEase_catalytic_dom"/>
</dbReference>
<accession>A0A9W6BP86</accession>
<feature type="binding site" evidence="5">
    <location>
        <position position="942"/>
    </location>
    <ligand>
        <name>Zn(2+)</name>
        <dbReference type="ChEBI" id="CHEBI:29105"/>
        <label>1</label>
    </ligand>
</feature>
<dbReference type="Proteomes" id="UP001165080">
    <property type="component" value="Unassembled WGS sequence"/>
</dbReference>
<comment type="similarity">
    <text evidence="6">Belongs to the cyclic nucleotide phosphodiesterase family.</text>
</comment>
<feature type="region of interest" description="Disordered" evidence="7">
    <location>
        <begin position="574"/>
        <end position="602"/>
    </location>
</feature>
<evidence type="ECO:0000313" key="11">
    <source>
        <dbReference type="EMBL" id="GLC55593.1"/>
    </source>
</evidence>
<feature type="compositionally biased region" description="Low complexity" evidence="7">
    <location>
        <begin position="700"/>
        <end position="713"/>
    </location>
</feature>
<dbReference type="PROSITE" id="PS00126">
    <property type="entry name" value="PDEASE_I_1"/>
    <property type="match status" value="1"/>
</dbReference>
<sequence>MNTVPSIRVAGVPGQELLRAVSSTRAPKLTWRQRQQERIAAEAVAVWNVLRPYPSTLVWPLVVLAVLLLAGVWGVTHVAQATADSTKDRVSALATDVATWYRQSIVESYAPVISMSVVIRQDPTFSRVYTLFNNSAPELMALAPPGALRSLQLAPNGVIQMVYPGQGNDLALGVDLFEEPLLTGTLDTIRNGGLTLMGPLTFIQGGFGVRARLPVFIRDVDENVTWGSPRNLSSQCGSLCYNATARTKFWGFSTALIELQKLHNSNGSRLRAMDLSGYHYELLAPNWLSHEAASDPANMTVVARSDRLPCDPVEVDVNLPYTKWILRVSPNEGWSPSWYPPLLVCIIILAIAVSVLMFAMLVSRRQHQTLLEALLPREMIDDLKNYNTKWRLGPRVTDTAGATTADVLLNLLGELLEGITPDLRDIVLIRQQILQNMDIYSPLNLCSQLRDANLGDDVTKALMHQLGGRYSFSVSGPDSDVEDITEGGEVRAGAVLHKSLTLGQHDYATVAGALAMILVPQGGWYDSGPDMSDAASDAALPTHNTEVAISPGPSNANMFGRAASHLVRQNSWRCGSPEQMQATPPPPPPLGRQASCTVASSGGGGGGSNGGVGGCGSSGASGVSGGALSAAGAVGEGGPAIVLMTPGKVIPADLSMDQLAAATSSAVSSANIRVTDDGAGTGPPGTTASGGAVGSGGGAAAAAGGSTAAAAVGRRPPRKGDSHTSLIGLGRTAGRRKSSMLSVSIADGPDGAAGGGGGSVVGMGKTLSSGSHPDAVTLLHGGHPETHLNGIGNGRLWAATVSRRSITGLNGATVISAVLAKKPPTPPAPVIEEVERVLATADSWQFDTWRLRDVTNGHPLSALGFYLIHRAGLITSLKLKPSVLARLLRHIEAGYPDNPYHNATHAADVLQTLHVIIHGAQLHVHYLDHLGLLAAYFAAIVHDYGHPGLTNDFLVATSDPLAVRYNDRSPLENHHAAAAFSSMRRPGLDVLSPLTSEQKSNFRRQVIEMVLSTDMKQHFSLLSHFSTVHRLASYTNKSVGTPTAGVGGGAHGASSADCQANIELPAVSLAAPSLVDMAPKPLDETERLLSLQMVIKAADLGHLGEELDVHKRWLNSLEEEFFRQGDKERQLGIPISPLFDRAKQGVSKSQVGFYDFVALPMVHALCSVFPGTQPLMTCFLGNYNHYTTDPPAALSESRSFKQQAQQQGRQAAAQVV</sequence>
<dbReference type="InterPro" id="IPR006189">
    <property type="entry name" value="CHASE_dom"/>
</dbReference>
<feature type="active site" description="Proton donor" evidence="3">
    <location>
        <position position="901"/>
    </location>
</feature>
<feature type="binding site" evidence="4">
    <location>
        <position position="1150"/>
    </location>
    <ligand>
        <name>AMP</name>
        <dbReference type="ChEBI" id="CHEBI:456215"/>
    </ligand>
</feature>
<evidence type="ECO:0000256" key="8">
    <source>
        <dbReference type="SAM" id="Phobius"/>
    </source>
</evidence>
<keyword evidence="2 6" id="KW-0378">Hydrolase</keyword>
<evidence type="ECO:0000256" key="3">
    <source>
        <dbReference type="PIRSR" id="PIRSR623088-1"/>
    </source>
</evidence>
<gene>
    <name evidence="11" type="primary">PLEST001999</name>
    <name evidence="11" type="ORF">PLESTB_001004600</name>
</gene>
<dbReference type="GO" id="GO:0007165">
    <property type="term" value="P:signal transduction"/>
    <property type="evidence" value="ECO:0007669"/>
    <property type="project" value="InterPro"/>
</dbReference>
<keyword evidence="8" id="KW-1133">Transmembrane helix</keyword>
<proteinExistence type="inferred from homology"/>
<feature type="binding site" evidence="4">
    <location>
        <begin position="901"/>
        <end position="905"/>
    </location>
    <ligand>
        <name>AMP</name>
        <dbReference type="ChEBI" id="CHEBI:456215"/>
    </ligand>
</feature>
<evidence type="ECO:0000256" key="5">
    <source>
        <dbReference type="PIRSR" id="PIRSR623088-3"/>
    </source>
</evidence>
<protein>
    <recommendedName>
        <fullName evidence="6">Phosphodiesterase</fullName>
        <ecNumber evidence="6">3.1.4.-</ecNumber>
    </recommendedName>
</protein>
<evidence type="ECO:0000313" key="12">
    <source>
        <dbReference type="Proteomes" id="UP001165080"/>
    </source>
</evidence>
<reference evidence="11 12" key="1">
    <citation type="journal article" date="2023" name="Commun. Biol.">
        <title>Reorganization of the ancestral sex-determining regions during the evolution of trioecy in Pleodorina starrii.</title>
        <authorList>
            <person name="Takahashi K."/>
            <person name="Suzuki S."/>
            <person name="Kawai-Toyooka H."/>
            <person name="Yamamoto K."/>
            <person name="Hamaji T."/>
            <person name="Ootsuki R."/>
            <person name="Yamaguchi H."/>
            <person name="Kawachi M."/>
            <person name="Higashiyama T."/>
            <person name="Nozaki H."/>
        </authorList>
    </citation>
    <scope>NUCLEOTIDE SEQUENCE [LARGE SCALE GENOMIC DNA]</scope>
    <source>
        <strain evidence="11 12">NIES-4479</strain>
    </source>
</reference>
<evidence type="ECO:0000256" key="7">
    <source>
        <dbReference type="SAM" id="MobiDB-lite"/>
    </source>
</evidence>
<name>A0A9W6BP86_9CHLO</name>
<feature type="domain" description="CHASE" evidence="9">
    <location>
        <begin position="155"/>
        <end position="262"/>
    </location>
</feature>
<feature type="transmembrane region" description="Helical" evidence="8">
    <location>
        <begin position="57"/>
        <end position="79"/>
    </location>
</feature>
<feature type="region of interest" description="Disordered" evidence="7">
    <location>
        <begin position="674"/>
        <end position="766"/>
    </location>
</feature>
<dbReference type="CDD" id="cd00077">
    <property type="entry name" value="HDc"/>
    <property type="match status" value="1"/>
</dbReference>
<keyword evidence="8" id="KW-0472">Membrane</keyword>
<evidence type="ECO:0000256" key="4">
    <source>
        <dbReference type="PIRSR" id="PIRSR623088-2"/>
    </source>
</evidence>
<dbReference type="SUPFAM" id="SSF109604">
    <property type="entry name" value="HD-domain/PDEase-like"/>
    <property type="match status" value="1"/>
</dbReference>
<keyword evidence="8" id="KW-0812">Transmembrane</keyword>
<comment type="cofactor">
    <cofactor evidence="6">
        <name>a divalent metal cation</name>
        <dbReference type="ChEBI" id="CHEBI:60240"/>
    </cofactor>
    <text evidence="6">Binds 2 divalent metal cations per subunit. Site 1 may preferentially bind zinc ions, while site 2 has a preference for magnesium and/or manganese ions.</text>
</comment>
<dbReference type="SMART" id="SM01079">
    <property type="entry name" value="CHASE"/>
    <property type="match status" value="1"/>
</dbReference>
<dbReference type="EMBL" id="BRXU01000013">
    <property type="protein sequence ID" value="GLC55593.1"/>
    <property type="molecule type" value="Genomic_DNA"/>
</dbReference>
<dbReference type="PANTHER" id="PTHR11347">
    <property type="entry name" value="CYCLIC NUCLEOTIDE PHOSPHODIESTERASE"/>
    <property type="match status" value="1"/>
</dbReference>
<feature type="binding site" evidence="4">
    <location>
        <position position="943"/>
    </location>
    <ligand>
        <name>AMP</name>
        <dbReference type="ChEBI" id="CHEBI:456215"/>
    </ligand>
</feature>
<evidence type="ECO:0000256" key="6">
    <source>
        <dbReference type="RuleBase" id="RU363067"/>
    </source>
</evidence>
<dbReference type="InterPro" id="IPR036971">
    <property type="entry name" value="PDEase_catalytic_dom_sf"/>
</dbReference>
<feature type="binding site" evidence="4">
    <location>
        <position position="1099"/>
    </location>
    <ligand>
        <name>AMP</name>
        <dbReference type="ChEBI" id="CHEBI:456215"/>
    </ligand>
</feature>
<feature type="compositionally biased region" description="Gly residues" evidence="7">
    <location>
        <begin position="751"/>
        <end position="761"/>
    </location>
</feature>
<evidence type="ECO:0000259" key="9">
    <source>
        <dbReference type="PROSITE" id="PS50839"/>
    </source>
</evidence>
<dbReference type="PROSITE" id="PS51845">
    <property type="entry name" value="PDEASE_I_2"/>
    <property type="match status" value="1"/>
</dbReference>
<dbReference type="InterPro" id="IPR023174">
    <property type="entry name" value="PDEase_CS"/>
</dbReference>